<proteinExistence type="predicted"/>
<evidence type="ECO:0000256" key="1">
    <source>
        <dbReference type="ARBA" id="ARBA00023015"/>
    </source>
</evidence>
<keyword evidence="7" id="KW-1185">Reference proteome</keyword>
<keyword evidence="3" id="KW-0804">Transcription</keyword>
<dbReference type="SUPFAM" id="SSF46689">
    <property type="entry name" value="Homeodomain-like"/>
    <property type="match status" value="1"/>
</dbReference>
<feature type="domain" description="HTH tetR-type" evidence="5">
    <location>
        <begin position="1"/>
        <end position="53"/>
    </location>
</feature>
<feature type="DNA-binding region" description="H-T-H motif" evidence="4">
    <location>
        <begin position="16"/>
        <end position="35"/>
    </location>
</feature>
<protein>
    <submittedName>
        <fullName evidence="6">TetR family transcriptional regulator</fullName>
    </submittedName>
</protein>
<dbReference type="GO" id="GO:0003677">
    <property type="term" value="F:DNA binding"/>
    <property type="evidence" value="ECO:0007669"/>
    <property type="project" value="UniProtKB-UniRule"/>
</dbReference>
<evidence type="ECO:0000313" key="6">
    <source>
        <dbReference type="EMBL" id="OZG65730.1"/>
    </source>
</evidence>
<evidence type="ECO:0000256" key="3">
    <source>
        <dbReference type="ARBA" id="ARBA00023163"/>
    </source>
</evidence>
<name>A0A261G2V1_9BIFI</name>
<gene>
    <name evidence="6" type="ORF">BAQU_1468</name>
</gene>
<dbReference type="Proteomes" id="UP000216451">
    <property type="component" value="Unassembled WGS sequence"/>
</dbReference>
<dbReference type="InterPro" id="IPR036271">
    <property type="entry name" value="Tet_transcr_reg_TetR-rel_C_sf"/>
</dbReference>
<dbReference type="AlphaFoldDB" id="A0A261G2V1"/>
<evidence type="ECO:0000256" key="2">
    <source>
        <dbReference type="ARBA" id="ARBA00023125"/>
    </source>
</evidence>
<evidence type="ECO:0000256" key="4">
    <source>
        <dbReference type="PROSITE-ProRule" id="PRU00335"/>
    </source>
</evidence>
<organism evidence="6 7">
    <name type="scientific">Bifidobacterium aquikefiri</name>
    <dbReference type="NCBI Taxonomy" id="1653207"/>
    <lineage>
        <taxon>Bacteria</taxon>
        <taxon>Bacillati</taxon>
        <taxon>Actinomycetota</taxon>
        <taxon>Actinomycetes</taxon>
        <taxon>Bifidobacteriales</taxon>
        <taxon>Bifidobacteriaceae</taxon>
        <taxon>Bifidobacterium</taxon>
    </lineage>
</organism>
<dbReference type="EMBL" id="MWXA01000007">
    <property type="protein sequence ID" value="OZG65730.1"/>
    <property type="molecule type" value="Genomic_DNA"/>
</dbReference>
<dbReference type="InterPro" id="IPR001647">
    <property type="entry name" value="HTH_TetR"/>
</dbReference>
<dbReference type="InterPro" id="IPR011075">
    <property type="entry name" value="TetR_C"/>
</dbReference>
<dbReference type="SUPFAM" id="SSF48498">
    <property type="entry name" value="Tetracyclin repressor-like, C-terminal domain"/>
    <property type="match status" value="1"/>
</dbReference>
<dbReference type="InterPro" id="IPR009057">
    <property type="entry name" value="Homeodomain-like_sf"/>
</dbReference>
<dbReference type="Pfam" id="PF00440">
    <property type="entry name" value="TetR_N"/>
    <property type="match status" value="1"/>
</dbReference>
<comment type="caution">
    <text evidence="6">The sequence shown here is derived from an EMBL/GenBank/DDBJ whole genome shotgun (WGS) entry which is preliminary data.</text>
</comment>
<accession>A0A261G2V1</accession>
<dbReference type="RefSeq" id="WP_415447752.1">
    <property type="nucleotide sequence ID" value="NZ_JBDNSG010000007.1"/>
</dbReference>
<dbReference type="Pfam" id="PF16925">
    <property type="entry name" value="TetR_C_13"/>
    <property type="match status" value="1"/>
</dbReference>
<dbReference type="PROSITE" id="PS50977">
    <property type="entry name" value="HTH_TETR_2"/>
    <property type="match status" value="1"/>
</dbReference>
<keyword evidence="2 4" id="KW-0238">DNA-binding</keyword>
<dbReference type="Gene3D" id="1.10.357.10">
    <property type="entry name" value="Tetracycline Repressor, domain 2"/>
    <property type="match status" value="1"/>
</dbReference>
<dbReference type="PANTHER" id="PTHR47506:SF3">
    <property type="entry name" value="HTH-TYPE TRANSCRIPTIONAL REGULATOR LMRA"/>
    <property type="match status" value="1"/>
</dbReference>
<keyword evidence="1" id="KW-0805">Transcription regulation</keyword>
<evidence type="ECO:0000313" key="7">
    <source>
        <dbReference type="Proteomes" id="UP000216451"/>
    </source>
</evidence>
<reference evidence="6 7" key="1">
    <citation type="journal article" date="2017" name="BMC Genomics">
        <title>Comparative genomic and phylogenomic analyses of the Bifidobacteriaceae family.</title>
        <authorList>
            <person name="Lugli G.A."/>
            <person name="Milani C."/>
            <person name="Turroni F."/>
            <person name="Duranti S."/>
            <person name="Mancabelli L."/>
            <person name="Mangifesta M."/>
            <person name="Ferrario C."/>
            <person name="Modesto M."/>
            <person name="Mattarelli P."/>
            <person name="Jiri K."/>
            <person name="van Sinderen D."/>
            <person name="Ventura M."/>
        </authorList>
    </citation>
    <scope>NUCLEOTIDE SEQUENCE [LARGE SCALE GENOMIC DNA]</scope>
    <source>
        <strain evidence="6 7">LMG 28769</strain>
    </source>
</reference>
<dbReference type="PANTHER" id="PTHR47506">
    <property type="entry name" value="TRANSCRIPTIONAL REGULATORY PROTEIN"/>
    <property type="match status" value="1"/>
</dbReference>
<evidence type="ECO:0000259" key="5">
    <source>
        <dbReference type="PROSITE" id="PS50977"/>
    </source>
</evidence>
<sequence length="186" mass="20211">MAMSRLLWERGYADTSPHEVLHAAGVGQGSMYHFFAGKHDLALEALRHNVAQSFGGREILEESGSPLDRIERYLRVPRAGTRGCRIGRMTQDPQVFDDPEMIALIAEAFQRQLTLWTGVLQEAVDVGELPATVNAEDLARTMVAVIQGGYVLARANHAQLPMDQAVNGIIGVLHALSAEHGANAST</sequence>